<protein>
    <submittedName>
        <fullName evidence="1">Uncharacterized protein</fullName>
    </submittedName>
</protein>
<evidence type="ECO:0000313" key="2">
    <source>
        <dbReference type="Proteomes" id="UP001281147"/>
    </source>
</evidence>
<gene>
    <name evidence="1" type="ORF">LTR37_011818</name>
</gene>
<reference evidence="1" key="1">
    <citation type="submission" date="2023-07" db="EMBL/GenBank/DDBJ databases">
        <title>Black Yeasts Isolated from many extreme environments.</title>
        <authorList>
            <person name="Coleine C."/>
            <person name="Stajich J.E."/>
            <person name="Selbmann L."/>
        </authorList>
    </citation>
    <scope>NUCLEOTIDE SEQUENCE</scope>
    <source>
        <strain evidence="1">CCFEE 5714</strain>
    </source>
</reference>
<sequence length="390" mass="43652">MLLKGHVGGRCAWLAKIRVAPSTRLPRSAGSLKTPVGSWLTSYKRPVLPKANLRTNIQQFRRTVLTDAIPGVLVPPLVFIGLVLALWTYKCFMMVLFQDKIIYMPYVPPFTRGEKIEDYALHCRPVEWHEKCIRSLDGTRISLCIGRMPHDAATERQVTVCYFHGNGGSIPPRLPALSQMLKLLHAKETGDVQYTLVALSYRGYWTSSGRASQSGIELDAQALLKYVAEEMTSPGQTAELVLWGQSIGAGVAITAAAKFLSEIGEWSRRAHLLGLIMETPFTSIKSMLSALYPQKWLPYRYLHPFLWNHWDSEKALRSLARLQARPAVLLMPATRDEIVPPGEVAKLEQACKDLHLAYQRIDVKGALHNEAASRREGQEGVVAFVRQVAR</sequence>
<keyword evidence="2" id="KW-1185">Reference proteome</keyword>
<organism evidence="1 2">
    <name type="scientific">Vermiconidia calcicola</name>
    <dbReference type="NCBI Taxonomy" id="1690605"/>
    <lineage>
        <taxon>Eukaryota</taxon>
        <taxon>Fungi</taxon>
        <taxon>Dikarya</taxon>
        <taxon>Ascomycota</taxon>
        <taxon>Pezizomycotina</taxon>
        <taxon>Dothideomycetes</taxon>
        <taxon>Dothideomycetidae</taxon>
        <taxon>Mycosphaerellales</taxon>
        <taxon>Extremaceae</taxon>
        <taxon>Vermiconidia</taxon>
    </lineage>
</organism>
<evidence type="ECO:0000313" key="1">
    <source>
        <dbReference type="EMBL" id="KAK3707816.1"/>
    </source>
</evidence>
<comment type="caution">
    <text evidence="1">The sequence shown here is derived from an EMBL/GenBank/DDBJ whole genome shotgun (WGS) entry which is preliminary data.</text>
</comment>
<accession>A0ACC3N262</accession>
<name>A0ACC3N262_9PEZI</name>
<dbReference type="EMBL" id="JAUTXU010000106">
    <property type="protein sequence ID" value="KAK3707816.1"/>
    <property type="molecule type" value="Genomic_DNA"/>
</dbReference>
<dbReference type="Proteomes" id="UP001281147">
    <property type="component" value="Unassembled WGS sequence"/>
</dbReference>
<proteinExistence type="predicted"/>